<feature type="domain" description="DUF7054" evidence="2">
    <location>
        <begin position="4"/>
        <end position="75"/>
    </location>
</feature>
<dbReference type="Pfam" id="PF23156">
    <property type="entry name" value="DUF7054"/>
    <property type="match status" value="1"/>
</dbReference>
<evidence type="ECO:0000313" key="3">
    <source>
        <dbReference type="EMBL" id="CAD1820590.1"/>
    </source>
</evidence>
<dbReference type="EMBL" id="LR862141">
    <property type="protein sequence ID" value="CAD1820590.1"/>
    <property type="molecule type" value="Genomic_DNA"/>
</dbReference>
<gene>
    <name evidence="3" type="ORF">CB5_LOCUS3801</name>
</gene>
<reference evidence="3" key="1">
    <citation type="submission" date="2020-07" db="EMBL/GenBank/DDBJ databases">
        <authorList>
            <person name="Lin J."/>
        </authorList>
    </citation>
    <scope>NUCLEOTIDE SEQUENCE</scope>
</reference>
<keyword evidence="1" id="KW-0472">Membrane</keyword>
<keyword evidence="1" id="KW-1133">Transmembrane helix</keyword>
<sequence>MVLTKVLVKVTIERSLLPVHLVVAPEMTAGELIRQAVDAYSKEGTRPLLTTADPKAYDLHYSQYTLQSTYMYHRLLFFSFSFFYISLLLILMNLQNAYTFAFNFFLCV</sequence>
<feature type="transmembrane region" description="Helical" evidence="1">
    <location>
        <begin position="75"/>
        <end position="94"/>
    </location>
</feature>
<dbReference type="PANTHER" id="PTHR33270:SF24">
    <property type="entry name" value="EXPRESSED PROTEIN"/>
    <property type="match status" value="1"/>
</dbReference>
<dbReference type="AlphaFoldDB" id="A0A6V7NPP3"/>
<evidence type="ECO:0000256" key="1">
    <source>
        <dbReference type="SAM" id="Phobius"/>
    </source>
</evidence>
<keyword evidence="1" id="KW-0812">Transmembrane</keyword>
<protein>
    <recommendedName>
        <fullName evidence="2">DUF7054 domain-containing protein</fullName>
    </recommendedName>
</protein>
<organism evidence="3">
    <name type="scientific">Ananas comosus var. bracteatus</name>
    <name type="common">red pineapple</name>
    <dbReference type="NCBI Taxonomy" id="296719"/>
    <lineage>
        <taxon>Eukaryota</taxon>
        <taxon>Viridiplantae</taxon>
        <taxon>Streptophyta</taxon>
        <taxon>Embryophyta</taxon>
        <taxon>Tracheophyta</taxon>
        <taxon>Spermatophyta</taxon>
        <taxon>Magnoliopsida</taxon>
        <taxon>Liliopsida</taxon>
        <taxon>Poales</taxon>
        <taxon>Bromeliaceae</taxon>
        <taxon>Bromelioideae</taxon>
        <taxon>Ananas</taxon>
    </lineage>
</organism>
<name>A0A6V7NPP3_ANACO</name>
<evidence type="ECO:0000259" key="2">
    <source>
        <dbReference type="Pfam" id="PF23156"/>
    </source>
</evidence>
<dbReference type="InterPro" id="IPR055482">
    <property type="entry name" value="DUF7054"/>
</dbReference>
<dbReference type="InterPro" id="IPR040358">
    <property type="entry name" value="At4g22758-like"/>
</dbReference>
<dbReference type="PANTHER" id="PTHR33270">
    <property type="entry name" value="BNAC05G50380D PROTEIN"/>
    <property type="match status" value="1"/>
</dbReference>
<accession>A0A6V7NPP3</accession>
<proteinExistence type="predicted"/>